<reference evidence="1 2" key="1">
    <citation type="submission" date="2015-02" db="EMBL/GenBank/DDBJ databases">
        <title>Genome Sequencing of Rickettsiales.</title>
        <authorList>
            <person name="Daugherty S.C."/>
            <person name="Su Q."/>
            <person name="Abolude K."/>
            <person name="Beier-Sexton M."/>
            <person name="Carlyon J.A."/>
            <person name="Carter R."/>
            <person name="Day N.P."/>
            <person name="Dumler S.J."/>
            <person name="Dyachenko V."/>
            <person name="Godinez A."/>
            <person name="Kurtti T.J."/>
            <person name="Lichay M."/>
            <person name="Mullins K.E."/>
            <person name="Ott S."/>
            <person name="Pappas-Brown V."/>
            <person name="Paris D.H."/>
            <person name="Patel P."/>
            <person name="Richards A.L."/>
            <person name="Sadzewicz L."/>
            <person name="Sears K."/>
            <person name="Seidman D."/>
            <person name="Sengamalay N."/>
            <person name="Stenos J."/>
            <person name="Tallon L.J."/>
            <person name="Vincent G."/>
            <person name="Fraser C.M."/>
            <person name="Munderloh U."/>
            <person name="Dunning-Hotopp J.C."/>
        </authorList>
    </citation>
    <scope>NUCLEOTIDE SEQUENCE [LARGE SCALE GENOMIC DNA]</scope>
    <source>
        <strain evidence="1 2">RAC413</strain>
    </source>
</reference>
<organism evidence="1 2">
    <name type="scientific">Candidatus Neoehrlichia procyonis str. RAC413</name>
    <dbReference type="NCBI Taxonomy" id="1359163"/>
    <lineage>
        <taxon>Bacteria</taxon>
        <taxon>Pseudomonadati</taxon>
        <taxon>Pseudomonadota</taxon>
        <taxon>Alphaproteobacteria</taxon>
        <taxon>Rickettsiales</taxon>
        <taxon>Anaplasmataceae</taxon>
        <taxon>Candidatus Neoehrlichia</taxon>
    </lineage>
</organism>
<name>A0A0F3NMI0_9RICK</name>
<proteinExistence type="predicted"/>
<dbReference type="RefSeq" id="WP_045809014.1">
    <property type="nucleotide sequence ID" value="NZ_LANX01000001.1"/>
</dbReference>
<protein>
    <submittedName>
        <fullName evidence="1">Uncharacterized protein</fullName>
    </submittedName>
</protein>
<gene>
    <name evidence="1" type="ORF">NLO413_0651</name>
</gene>
<comment type="caution">
    <text evidence="1">The sequence shown here is derived from an EMBL/GenBank/DDBJ whole genome shotgun (WGS) entry which is preliminary data.</text>
</comment>
<dbReference type="EMBL" id="LANX01000001">
    <property type="protein sequence ID" value="KJV69268.1"/>
    <property type="molecule type" value="Genomic_DNA"/>
</dbReference>
<accession>A0A0F3NMI0</accession>
<keyword evidence="2" id="KW-1185">Reference proteome</keyword>
<dbReference type="AlphaFoldDB" id="A0A0F3NMI0"/>
<dbReference type="PATRIC" id="fig|1359163.3.peg.632"/>
<evidence type="ECO:0000313" key="2">
    <source>
        <dbReference type="Proteomes" id="UP000033562"/>
    </source>
</evidence>
<evidence type="ECO:0000313" key="1">
    <source>
        <dbReference type="EMBL" id="KJV69268.1"/>
    </source>
</evidence>
<dbReference type="Proteomes" id="UP000033562">
    <property type="component" value="Unassembled WGS sequence"/>
</dbReference>
<sequence>MTDSQHSNFESHKHEINTKISPTNKLYADIFLDNIDLEQISINNYQYEFQNKDLYIVFDNPQNLQESLSDDIIFTSNNQSANVRILFDDHKITLDNVKMLTCILDLHENYLYAEVELPTQDYKFDEKPFIEKISIPYHSSHITIDYTFSF</sequence>